<feature type="domain" description="Amine oxidase" evidence="1">
    <location>
        <begin position="14"/>
        <end position="501"/>
    </location>
</feature>
<dbReference type="Gene3D" id="3.90.660.10">
    <property type="match status" value="1"/>
</dbReference>
<proteinExistence type="predicted"/>
<dbReference type="AlphaFoldDB" id="A0A819YTZ5"/>
<sequence length="504" mass="58348">MEQQFRVVIIGAGIAGLSCAKYLIENGIDDFVILEAHDQIGGRCQTIQLLDHQLELGAESLHGEISNNPLYRIAEEHHLIDIDDRGSDRDDCYHDEEAESIDEDVIDEVRKVYDEILEKKVAAYPYENYPDISLGEFVSAEIEQYIKIKNVTLDKDELDEQQKVIDWLSKQHPYLNTIGCNKLTDASVQEVFRLTTNERRFPILLGWNSLERLPSNNQYNDEAVYLYGGFSNFLQRVFVDQLNENQIELNTIVKRVSIHEEEQYVDIEIIKSNQDLITTYQAKHVVCTQSVGCLKQSMHQMFIPPLPHAKRMCIQKLAFGIVNKIYLGFSQPFWDVDFQTFNFLWDTNDDDTEWNLECFSKTSFNSDWCKSITGFHVHHRLPNVLVTRISGEAAKYIETIPDDLLAMAFQELLYHFYPDNQTPKPEQLIRSRWFNEPFIRGSHTFIKIGSSMHDIKQLAAPWPSKPAKPLILFAGEGTHERFYGTAHGAYMTGIREAKRIMEFY</sequence>
<evidence type="ECO:0000313" key="3">
    <source>
        <dbReference type="EMBL" id="CAF4218465.1"/>
    </source>
</evidence>
<dbReference type="Proteomes" id="UP000663851">
    <property type="component" value="Unassembled WGS sequence"/>
</dbReference>
<dbReference type="Gene3D" id="3.50.50.60">
    <property type="entry name" value="FAD/NAD(P)-binding domain"/>
    <property type="match status" value="1"/>
</dbReference>
<dbReference type="InterPro" id="IPR002937">
    <property type="entry name" value="Amino_oxidase"/>
</dbReference>
<evidence type="ECO:0000313" key="4">
    <source>
        <dbReference type="Proteomes" id="UP000663851"/>
    </source>
</evidence>
<accession>A0A819YTZ5</accession>
<dbReference type="PANTHER" id="PTHR10742:SF416">
    <property type="entry name" value="SPERMINE OXIDASE"/>
    <property type="match status" value="1"/>
</dbReference>
<dbReference type="EMBL" id="CAJOBO010000206">
    <property type="protein sequence ID" value="CAF4162047.1"/>
    <property type="molecule type" value="Genomic_DNA"/>
</dbReference>
<dbReference type="PANTHER" id="PTHR10742">
    <property type="entry name" value="FLAVIN MONOAMINE OXIDASE"/>
    <property type="match status" value="1"/>
</dbReference>
<dbReference type="InterPro" id="IPR050281">
    <property type="entry name" value="Flavin_monoamine_oxidase"/>
</dbReference>
<protein>
    <recommendedName>
        <fullName evidence="1">Amine oxidase domain-containing protein</fullName>
    </recommendedName>
</protein>
<evidence type="ECO:0000313" key="2">
    <source>
        <dbReference type="EMBL" id="CAF4162047.1"/>
    </source>
</evidence>
<dbReference type="EMBL" id="CAJOBQ010000024">
    <property type="protein sequence ID" value="CAF4218465.1"/>
    <property type="molecule type" value="Genomic_DNA"/>
</dbReference>
<dbReference type="PRINTS" id="PR00419">
    <property type="entry name" value="ADXRDTASE"/>
</dbReference>
<evidence type="ECO:0000259" key="1">
    <source>
        <dbReference type="Pfam" id="PF01593"/>
    </source>
</evidence>
<dbReference type="PROSITE" id="PS51257">
    <property type="entry name" value="PROKAR_LIPOPROTEIN"/>
    <property type="match status" value="1"/>
</dbReference>
<name>A0A819YTZ5_9BILA</name>
<dbReference type="Proteomes" id="UP000663862">
    <property type="component" value="Unassembled WGS sequence"/>
</dbReference>
<dbReference type="SUPFAM" id="SSF51905">
    <property type="entry name" value="FAD/NAD(P)-binding domain"/>
    <property type="match status" value="1"/>
</dbReference>
<dbReference type="SUPFAM" id="SSF54373">
    <property type="entry name" value="FAD-linked reductases, C-terminal domain"/>
    <property type="match status" value="1"/>
</dbReference>
<dbReference type="Pfam" id="PF01593">
    <property type="entry name" value="Amino_oxidase"/>
    <property type="match status" value="1"/>
</dbReference>
<dbReference type="InterPro" id="IPR036188">
    <property type="entry name" value="FAD/NAD-bd_sf"/>
</dbReference>
<reference evidence="2" key="1">
    <citation type="submission" date="2021-02" db="EMBL/GenBank/DDBJ databases">
        <authorList>
            <person name="Nowell W R."/>
        </authorList>
    </citation>
    <scope>NUCLEOTIDE SEQUENCE</scope>
</reference>
<gene>
    <name evidence="2" type="ORF">HFQ381_LOCUS5032</name>
    <name evidence="3" type="ORF">TSG867_LOCUS1134</name>
</gene>
<comment type="caution">
    <text evidence="2">The sequence shown here is derived from an EMBL/GenBank/DDBJ whole genome shotgun (WGS) entry which is preliminary data.</text>
</comment>
<organism evidence="2 4">
    <name type="scientific">Rotaria socialis</name>
    <dbReference type="NCBI Taxonomy" id="392032"/>
    <lineage>
        <taxon>Eukaryota</taxon>
        <taxon>Metazoa</taxon>
        <taxon>Spiralia</taxon>
        <taxon>Gnathifera</taxon>
        <taxon>Rotifera</taxon>
        <taxon>Eurotatoria</taxon>
        <taxon>Bdelloidea</taxon>
        <taxon>Philodinida</taxon>
        <taxon>Philodinidae</taxon>
        <taxon>Rotaria</taxon>
    </lineage>
</organism>
<dbReference type="GO" id="GO:0046592">
    <property type="term" value="F:polyamine oxidase activity"/>
    <property type="evidence" value="ECO:0007669"/>
    <property type="project" value="TreeGrafter"/>
</dbReference>